<evidence type="ECO:0000313" key="3">
    <source>
        <dbReference type="EMBL" id="OGG18077.1"/>
    </source>
</evidence>
<evidence type="ECO:0000259" key="2">
    <source>
        <dbReference type="Pfam" id="PF20604"/>
    </source>
</evidence>
<sequence>MRGPHHFLPSSWLMAHYLWFVSMLILFCFFLFRQFKINKSKALYLFTLTTIIIFLCIIGFIGTELFPIYQITILQFYRFTVLIYWISAVLIYGTIFNMVINNNSNIILLLLPLFLPIIRNIQFNKVYLTSIIILFFLMIFSRKLPKYLFILILILGFGLQHYHERLNINSIIGHPTTESTLALWVKNNTPNNSIILSPPDFEKFRVVSERAIVVDRKSFPFEKYAMLQWAKRICDIANQPQCNYRHMNLSIAVDGYNNLTLEDLEKLQKKYAFNYFVGRNLLPIKADYADSGYYIYKLPKAENNGEG</sequence>
<comment type="caution">
    <text evidence="3">The sequence shown here is derived from an EMBL/GenBank/DDBJ whole genome shotgun (WGS) entry which is preliminary data.</text>
</comment>
<gene>
    <name evidence="3" type="ORF">A3D78_01100</name>
</gene>
<evidence type="ECO:0000313" key="4">
    <source>
        <dbReference type="Proteomes" id="UP000176253"/>
    </source>
</evidence>
<dbReference type="InterPro" id="IPR046477">
    <property type="entry name" value="DUF6798"/>
</dbReference>
<dbReference type="Proteomes" id="UP000176253">
    <property type="component" value="Unassembled WGS sequence"/>
</dbReference>
<evidence type="ECO:0000256" key="1">
    <source>
        <dbReference type="SAM" id="Phobius"/>
    </source>
</evidence>
<accession>A0A1F6A174</accession>
<feature type="transmembrane region" description="Helical" evidence="1">
    <location>
        <begin position="124"/>
        <end position="140"/>
    </location>
</feature>
<name>A0A1F6A174_9BACT</name>
<feature type="transmembrane region" description="Helical" evidence="1">
    <location>
        <begin position="44"/>
        <end position="62"/>
    </location>
</feature>
<keyword evidence="1" id="KW-1133">Transmembrane helix</keyword>
<dbReference type="Pfam" id="PF20604">
    <property type="entry name" value="DUF6798"/>
    <property type="match status" value="1"/>
</dbReference>
<proteinExistence type="predicted"/>
<organism evidence="3 4">
    <name type="scientific">Candidatus Gottesmanbacteria bacterium RIFCSPHIGHO2_02_FULL_39_14</name>
    <dbReference type="NCBI Taxonomy" id="1798383"/>
    <lineage>
        <taxon>Bacteria</taxon>
        <taxon>Candidatus Gottesmaniibacteriota</taxon>
    </lineage>
</organism>
<feature type="domain" description="DUF6798" evidence="2">
    <location>
        <begin position="180"/>
        <end position="236"/>
    </location>
</feature>
<keyword evidence="1" id="KW-0812">Transmembrane</keyword>
<feature type="transmembrane region" description="Helical" evidence="1">
    <location>
        <begin position="12"/>
        <end position="32"/>
    </location>
</feature>
<protein>
    <recommendedName>
        <fullName evidence="2">DUF6798 domain-containing protein</fullName>
    </recommendedName>
</protein>
<reference evidence="3 4" key="1">
    <citation type="journal article" date="2016" name="Nat. Commun.">
        <title>Thousands of microbial genomes shed light on interconnected biogeochemical processes in an aquifer system.</title>
        <authorList>
            <person name="Anantharaman K."/>
            <person name="Brown C.T."/>
            <person name="Hug L.A."/>
            <person name="Sharon I."/>
            <person name="Castelle C.J."/>
            <person name="Probst A.J."/>
            <person name="Thomas B.C."/>
            <person name="Singh A."/>
            <person name="Wilkins M.J."/>
            <person name="Karaoz U."/>
            <person name="Brodie E.L."/>
            <person name="Williams K.H."/>
            <person name="Hubbard S.S."/>
            <person name="Banfield J.F."/>
        </authorList>
    </citation>
    <scope>NUCLEOTIDE SEQUENCE [LARGE SCALE GENOMIC DNA]</scope>
</reference>
<keyword evidence="1" id="KW-0472">Membrane</keyword>
<feature type="transmembrane region" description="Helical" evidence="1">
    <location>
        <begin position="68"/>
        <end position="92"/>
    </location>
</feature>
<dbReference type="AlphaFoldDB" id="A0A1F6A174"/>
<dbReference type="EMBL" id="MFJM01000023">
    <property type="protein sequence ID" value="OGG18077.1"/>
    <property type="molecule type" value="Genomic_DNA"/>
</dbReference>